<dbReference type="EMBL" id="HBUE01251689">
    <property type="protein sequence ID" value="CAG6554652.1"/>
    <property type="molecule type" value="Transcribed_RNA"/>
</dbReference>
<accession>A0A8D8IMQ4</accession>
<organism evidence="1">
    <name type="scientific">Culex pipiens</name>
    <name type="common">House mosquito</name>
    <dbReference type="NCBI Taxonomy" id="7175"/>
    <lineage>
        <taxon>Eukaryota</taxon>
        <taxon>Metazoa</taxon>
        <taxon>Ecdysozoa</taxon>
        <taxon>Arthropoda</taxon>
        <taxon>Hexapoda</taxon>
        <taxon>Insecta</taxon>
        <taxon>Pterygota</taxon>
        <taxon>Neoptera</taxon>
        <taxon>Endopterygota</taxon>
        <taxon>Diptera</taxon>
        <taxon>Nematocera</taxon>
        <taxon>Culicoidea</taxon>
        <taxon>Culicidae</taxon>
        <taxon>Culicinae</taxon>
        <taxon>Culicini</taxon>
        <taxon>Culex</taxon>
        <taxon>Culex</taxon>
    </lineage>
</organism>
<proteinExistence type="predicted"/>
<name>A0A8D8IMQ4_CULPI</name>
<protein>
    <submittedName>
        <fullName evidence="1">(northern house mosquito) hypothetical protein</fullName>
    </submittedName>
</protein>
<evidence type="ECO:0000313" key="1">
    <source>
        <dbReference type="EMBL" id="CAG6554652.1"/>
    </source>
</evidence>
<sequence>MRLFKSLSFSCESCSGSMSILAGTIRSELIRLLCLAITKARSVSSCKFCLKKTFPISSERYSNEKISWNLYGLPISSNFGLLYRQVNFLKAKNWDWSNSITSNGTFRLICAINTAQSRGISISVLVAFFALSIAAWTESTSICEWPDTMKLCFSVMFSFARENCSATKLNIIHMVMLRFWPPQRSE</sequence>
<reference evidence="1" key="1">
    <citation type="submission" date="2021-05" db="EMBL/GenBank/DDBJ databases">
        <authorList>
            <person name="Alioto T."/>
            <person name="Alioto T."/>
            <person name="Gomez Garrido J."/>
        </authorList>
    </citation>
    <scope>NUCLEOTIDE SEQUENCE</scope>
</reference>
<dbReference type="AlphaFoldDB" id="A0A8D8IMQ4"/>